<gene>
    <name evidence="2" type="ORF">FEQUK3_LOCUS6028</name>
</gene>
<protein>
    <submittedName>
        <fullName evidence="2">Uncharacterized protein</fullName>
    </submittedName>
</protein>
<comment type="caution">
    <text evidence="2">The sequence shown here is derived from an EMBL/GenBank/DDBJ whole genome shotgun (WGS) entry which is preliminary data.</text>
</comment>
<dbReference type="AlphaFoldDB" id="A0A8J2IP41"/>
<feature type="region of interest" description="Disordered" evidence="1">
    <location>
        <begin position="447"/>
        <end position="486"/>
    </location>
</feature>
<name>A0A8J2IP41_FUSEQ</name>
<evidence type="ECO:0000313" key="3">
    <source>
        <dbReference type="Proteomes" id="UP000693738"/>
    </source>
</evidence>
<organism evidence="2 3">
    <name type="scientific">Fusarium equiseti</name>
    <name type="common">Fusarium scirpi</name>
    <dbReference type="NCBI Taxonomy" id="61235"/>
    <lineage>
        <taxon>Eukaryota</taxon>
        <taxon>Fungi</taxon>
        <taxon>Dikarya</taxon>
        <taxon>Ascomycota</taxon>
        <taxon>Pezizomycotina</taxon>
        <taxon>Sordariomycetes</taxon>
        <taxon>Hypocreomycetidae</taxon>
        <taxon>Hypocreales</taxon>
        <taxon>Nectriaceae</taxon>
        <taxon>Fusarium</taxon>
        <taxon>Fusarium incarnatum-equiseti species complex</taxon>
    </lineage>
</organism>
<reference evidence="2" key="1">
    <citation type="submission" date="2021-05" db="EMBL/GenBank/DDBJ databases">
        <authorList>
            <person name="Khan N."/>
        </authorList>
    </citation>
    <scope>NUCLEOTIDE SEQUENCE</scope>
</reference>
<evidence type="ECO:0000256" key="1">
    <source>
        <dbReference type="SAM" id="MobiDB-lite"/>
    </source>
</evidence>
<dbReference type="EMBL" id="CAJSTJ010000133">
    <property type="protein sequence ID" value="CAG7560307.1"/>
    <property type="molecule type" value="Genomic_DNA"/>
</dbReference>
<proteinExistence type="predicted"/>
<evidence type="ECO:0000313" key="2">
    <source>
        <dbReference type="EMBL" id="CAG7560307.1"/>
    </source>
</evidence>
<feature type="compositionally biased region" description="Basic and acidic residues" evidence="1">
    <location>
        <begin position="451"/>
        <end position="485"/>
    </location>
</feature>
<sequence length="507" mass="58040">MLLDEPMDYNGHGDGFQFHNIFNVPASVTDTLTTRIATLSSDLQGMVVNKPHLKEGLKHAYQSGFFTTSHFHNAFIAFFRRRYYHRPPIHWPTFHLDQIVPHFLLAVILTGTAYLQYLDQSPQHFLTASLLELAEKYIFKELKRLADRNTTPLTSKHMLEICQAAVLMNSLEGSTNHTEARRRIASKRIPTLVAVLRKTGVVGLKHAPEEVNWEEFVHRETCLMRHVFHCRTSITTPDYTSMVLRALDRWDSLWIDAFERIPVYERKWFGIARHSPEVIALSRRMIELSGTEEADKSTYLQCIATREIHLRSLQNGKANNLVTLVKGKKRLYNESDRAHVANVNLAQMDYEATWNRAADHQRGTPFVPLIAAGVNLDSVVIIHAARQTTRLLYPLVVINNHLAYHDNPNVHFVDNSINVAKRGYPAALCLDTATFALYYRTTRIQSGNQNARDRSHPADNSDKFTDDVKGKASQDKTRQKAKEDQGALQCDNTWFRASIRSTDYFQS</sequence>
<accession>A0A8J2IP41</accession>
<dbReference type="Proteomes" id="UP000693738">
    <property type="component" value="Unassembled WGS sequence"/>
</dbReference>